<proteinExistence type="predicted"/>
<keyword evidence="1 2" id="KW-0238">DNA-binding</keyword>
<dbReference type="RefSeq" id="WP_286345656.1">
    <property type="nucleotide sequence ID" value="NZ_AP027732.1"/>
</dbReference>
<keyword evidence="5" id="KW-1185">Reference proteome</keyword>
<dbReference type="Pfam" id="PF17920">
    <property type="entry name" value="TetR_C_16"/>
    <property type="match status" value="1"/>
</dbReference>
<dbReference type="InterPro" id="IPR009057">
    <property type="entry name" value="Homeodomain-like_sf"/>
</dbReference>
<evidence type="ECO:0000259" key="3">
    <source>
        <dbReference type="PROSITE" id="PS50977"/>
    </source>
</evidence>
<feature type="DNA-binding region" description="H-T-H motif" evidence="2">
    <location>
        <begin position="35"/>
        <end position="54"/>
    </location>
</feature>
<dbReference type="PANTHER" id="PTHR30055">
    <property type="entry name" value="HTH-TYPE TRANSCRIPTIONAL REGULATOR RUTR"/>
    <property type="match status" value="1"/>
</dbReference>
<sequence length="201" mass="21497">MTDSTSRAQQKARTAGLILEVARHRFASDGYDGTSIRAIAAEAGIDAALVMRYFGSKDGLFSAATEIDLEMSDFSDTPRQDLGAALAQHFVERWEATDTGVPLRILLTAAPKDTAAAEKMKTVFEQQLLPVIAHAVPGDSNGDAVPAKRAALIASHVLGFAFCRYVLKLPAIVAMDEAEATTWLGPAIQRCLEGGIAPLRR</sequence>
<evidence type="ECO:0000256" key="1">
    <source>
        <dbReference type="ARBA" id="ARBA00023125"/>
    </source>
</evidence>
<organism evidence="4 5">
    <name type="scientific">Frondihabitans sucicola</name>
    <dbReference type="NCBI Taxonomy" id="1268041"/>
    <lineage>
        <taxon>Bacteria</taxon>
        <taxon>Bacillati</taxon>
        <taxon>Actinomycetota</taxon>
        <taxon>Actinomycetes</taxon>
        <taxon>Micrococcales</taxon>
        <taxon>Microbacteriaceae</taxon>
        <taxon>Frondihabitans</taxon>
    </lineage>
</organism>
<dbReference type="InterPro" id="IPR041678">
    <property type="entry name" value="TetR_C_16"/>
</dbReference>
<dbReference type="InterPro" id="IPR001647">
    <property type="entry name" value="HTH_TetR"/>
</dbReference>
<evidence type="ECO:0000256" key="2">
    <source>
        <dbReference type="PROSITE-ProRule" id="PRU00335"/>
    </source>
</evidence>
<dbReference type="SUPFAM" id="SSF48498">
    <property type="entry name" value="Tetracyclin repressor-like, C-terminal domain"/>
    <property type="match status" value="1"/>
</dbReference>
<dbReference type="PRINTS" id="PR00455">
    <property type="entry name" value="HTHTETR"/>
</dbReference>
<evidence type="ECO:0000313" key="4">
    <source>
        <dbReference type="EMBL" id="BDZ48719.1"/>
    </source>
</evidence>
<dbReference type="EMBL" id="AP027732">
    <property type="protein sequence ID" value="BDZ48719.1"/>
    <property type="molecule type" value="Genomic_DNA"/>
</dbReference>
<dbReference type="InterPro" id="IPR036271">
    <property type="entry name" value="Tet_transcr_reg_TetR-rel_C_sf"/>
</dbReference>
<feature type="domain" description="HTH tetR-type" evidence="3">
    <location>
        <begin position="12"/>
        <end position="72"/>
    </location>
</feature>
<dbReference type="Pfam" id="PF00440">
    <property type="entry name" value="TetR_N"/>
    <property type="match status" value="1"/>
</dbReference>
<reference evidence="5" key="1">
    <citation type="journal article" date="2019" name="Int. J. Syst. Evol. Microbiol.">
        <title>The Global Catalogue of Microorganisms (GCM) 10K type strain sequencing project: providing services to taxonomists for standard genome sequencing and annotation.</title>
        <authorList>
            <consortium name="The Broad Institute Genomics Platform"/>
            <consortium name="The Broad Institute Genome Sequencing Center for Infectious Disease"/>
            <person name="Wu L."/>
            <person name="Ma J."/>
        </authorList>
    </citation>
    <scope>NUCLEOTIDE SEQUENCE [LARGE SCALE GENOMIC DNA]</scope>
    <source>
        <strain evidence="5">NBRC 108728</strain>
    </source>
</reference>
<dbReference type="Gene3D" id="1.10.10.60">
    <property type="entry name" value="Homeodomain-like"/>
    <property type="match status" value="1"/>
</dbReference>
<accession>A0ABN6XUL5</accession>
<evidence type="ECO:0000313" key="5">
    <source>
        <dbReference type="Proteomes" id="UP001321486"/>
    </source>
</evidence>
<dbReference type="SUPFAM" id="SSF46689">
    <property type="entry name" value="Homeodomain-like"/>
    <property type="match status" value="1"/>
</dbReference>
<dbReference type="Gene3D" id="1.10.357.10">
    <property type="entry name" value="Tetracycline Repressor, domain 2"/>
    <property type="match status" value="1"/>
</dbReference>
<dbReference type="InterPro" id="IPR050109">
    <property type="entry name" value="HTH-type_TetR-like_transc_reg"/>
</dbReference>
<protein>
    <submittedName>
        <fullName evidence="4">TetR family transcriptional regulator</fullName>
    </submittedName>
</protein>
<gene>
    <name evidence="4" type="ORF">GCM10025867_09600</name>
</gene>
<dbReference type="PROSITE" id="PS50977">
    <property type="entry name" value="HTH_TETR_2"/>
    <property type="match status" value="1"/>
</dbReference>
<name>A0ABN6XUL5_9MICO</name>
<dbReference type="Proteomes" id="UP001321486">
    <property type="component" value="Chromosome"/>
</dbReference>
<dbReference type="PANTHER" id="PTHR30055:SF235">
    <property type="entry name" value="TRANSCRIPTIONAL REGULATORY PROTEIN"/>
    <property type="match status" value="1"/>
</dbReference>